<evidence type="ECO:0000256" key="1">
    <source>
        <dbReference type="SAM" id="SignalP"/>
    </source>
</evidence>
<accession>A0A6M2BT04</accession>
<keyword evidence="1" id="KW-0732">Signal</keyword>
<evidence type="ECO:0000313" key="3">
    <source>
        <dbReference type="Proteomes" id="UP000472676"/>
    </source>
</evidence>
<sequence length="167" mass="18014">MRTVLLAALLFAGAASAQGTAAPTSANTVVDFVHPEKFVDAGDQGFGGAPSKRVLAELGKAIVALGAKYLGPGEALKIDVSDVDLAGRFEPGPQAGDTVRVMRDSDWPRIALHYVLKKDGVIASEGDAQISDMNYLDQQRSGRSSEHLYYEKRMLQDWFSKTFKPQS</sequence>
<dbReference type="RefSeq" id="WP_166257982.1">
    <property type="nucleotide sequence ID" value="NZ_JAAMOW010000007.1"/>
</dbReference>
<feature type="chain" id="PRO_5026952847" evidence="1">
    <location>
        <begin position="18"/>
        <end position="167"/>
    </location>
</feature>
<feature type="signal peptide" evidence="1">
    <location>
        <begin position="1"/>
        <end position="17"/>
    </location>
</feature>
<name>A0A6M2BT04_9GAMM</name>
<protein>
    <submittedName>
        <fullName evidence="2">DUF3016 domain-containing protein</fullName>
    </submittedName>
</protein>
<evidence type="ECO:0000313" key="2">
    <source>
        <dbReference type="EMBL" id="NGY05782.1"/>
    </source>
</evidence>
<dbReference type="AlphaFoldDB" id="A0A6M2BT04"/>
<organism evidence="2 3">
    <name type="scientific">Solimonas terrae</name>
    <dbReference type="NCBI Taxonomy" id="1396819"/>
    <lineage>
        <taxon>Bacteria</taxon>
        <taxon>Pseudomonadati</taxon>
        <taxon>Pseudomonadota</taxon>
        <taxon>Gammaproteobacteria</taxon>
        <taxon>Nevskiales</taxon>
        <taxon>Nevskiaceae</taxon>
        <taxon>Solimonas</taxon>
    </lineage>
</organism>
<proteinExistence type="predicted"/>
<dbReference type="InterPro" id="IPR021557">
    <property type="entry name" value="DUF3016"/>
</dbReference>
<dbReference type="Pfam" id="PF11454">
    <property type="entry name" value="DUF3016"/>
    <property type="match status" value="1"/>
</dbReference>
<reference evidence="2 3" key="1">
    <citation type="journal article" date="2014" name="Int. J. Syst. Evol. Microbiol.">
        <title>Solimonas terrae sp. nov., isolated from soil.</title>
        <authorList>
            <person name="Kim S.J."/>
            <person name="Moon J.Y."/>
            <person name="Weon H.Y."/>
            <person name="Ahn J.H."/>
            <person name="Chen W.M."/>
            <person name="Kwon S.W."/>
        </authorList>
    </citation>
    <scope>NUCLEOTIDE SEQUENCE [LARGE SCALE GENOMIC DNA]</scope>
    <source>
        <strain evidence="2 3">KIS83-12</strain>
    </source>
</reference>
<gene>
    <name evidence="2" type="ORF">G7Y85_13495</name>
</gene>
<dbReference type="EMBL" id="JAAMOW010000007">
    <property type="protein sequence ID" value="NGY05782.1"/>
    <property type="molecule type" value="Genomic_DNA"/>
</dbReference>
<dbReference type="Proteomes" id="UP000472676">
    <property type="component" value="Unassembled WGS sequence"/>
</dbReference>
<comment type="caution">
    <text evidence="2">The sequence shown here is derived from an EMBL/GenBank/DDBJ whole genome shotgun (WGS) entry which is preliminary data.</text>
</comment>
<keyword evidence="3" id="KW-1185">Reference proteome</keyword>